<dbReference type="Pfam" id="PF04367">
    <property type="entry name" value="DUF502"/>
    <property type="match status" value="1"/>
</dbReference>
<organism evidence="2 3">
    <name type="scientific">Roseiconus nitratireducens</name>
    <dbReference type="NCBI Taxonomy" id="2605748"/>
    <lineage>
        <taxon>Bacteria</taxon>
        <taxon>Pseudomonadati</taxon>
        <taxon>Planctomycetota</taxon>
        <taxon>Planctomycetia</taxon>
        <taxon>Pirellulales</taxon>
        <taxon>Pirellulaceae</taxon>
        <taxon>Roseiconus</taxon>
    </lineage>
</organism>
<dbReference type="EMBL" id="VWOX01000020">
    <property type="protein sequence ID" value="KAA5539336.1"/>
    <property type="molecule type" value="Genomic_DNA"/>
</dbReference>
<feature type="transmembrane region" description="Helical" evidence="1">
    <location>
        <begin position="21"/>
        <end position="47"/>
    </location>
</feature>
<dbReference type="Proteomes" id="UP000324479">
    <property type="component" value="Unassembled WGS sequence"/>
</dbReference>
<dbReference type="AlphaFoldDB" id="A0A5M6CWJ2"/>
<sequence length="211" mass="22884">MRRHIERPVGFLRSMAVGGVIFLLPLIVVGWFVGKAASVVYVVAIFLQQTLNITTAYGYAMVTAAALALVVLACFAAGVVARMTLGRKLSGLIERHLTMIFPRYSIYKDQVAGGIGGDLARDRMKPILVEVNGVKRPALEIERAGDGTTTIYFPGAPDPWSGTIGFLPADQVQSLEVEIGQFLAIFERLGRDSYNVIYQEAAIGEPPLEQA</sequence>
<gene>
    <name evidence="2" type="ORF">FYK55_24845</name>
</gene>
<comment type="caution">
    <text evidence="2">The sequence shown here is derived from an EMBL/GenBank/DDBJ whole genome shotgun (WGS) entry which is preliminary data.</text>
</comment>
<keyword evidence="1" id="KW-0812">Transmembrane</keyword>
<keyword evidence="1" id="KW-0472">Membrane</keyword>
<proteinExistence type="predicted"/>
<feature type="transmembrane region" description="Helical" evidence="1">
    <location>
        <begin position="59"/>
        <end position="81"/>
    </location>
</feature>
<evidence type="ECO:0000256" key="1">
    <source>
        <dbReference type="SAM" id="Phobius"/>
    </source>
</evidence>
<accession>A0A5M6CWJ2</accession>
<evidence type="ECO:0000313" key="3">
    <source>
        <dbReference type="Proteomes" id="UP000324479"/>
    </source>
</evidence>
<evidence type="ECO:0000313" key="2">
    <source>
        <dbReference type="EMBL" id="KAA5539336.1"/>
    </source>
</evidence>
<name>A0A5M6CWJ2_9BACT</name>
<dbReference type="InterPro" id="IPR007462">
    <property type="entry name" value="COV1-like"/>
</dbReference>
<reference evidence="2 3" key="1">
    <citation type="submission" date="2019-08" db="EMBL/GenBank/DDBJ databases">
        <authorList>
            <person name="Dhanesh K."/>
            <person name="Kumar G."/>
            <person name="Sasikala C."/>
            <person name="Venkata Ramana C."/>
        </authorList>
    </citation>
    <scope>NUCLEOTIDE SEQUENCE [LARGE SCALE GENOMIC DNA]</scope>
    <source>
        <strain evidence="2 3">JC645</strain>
    </source>
</reference>
<protein>
    <submittedName>
        <fullName evidence="2">DUF502 domain-containing protein</fullName>
    </submittedName>
</protein>
<keyword evidence="3" id="KW-1185">Reference proteome</keyword>
<keyword evidence="1" id="KW-1133">Transmembrane helix</keyword>
<dbReference type="RefSeq" id="WP_150079334.1">
    <property type="nucleotide sequence ID" value="NZ_VWOX01000020.1"/>
</dbReference>